<keyword evidence="2 3" id="KW-0505">Motor protein</keyword>
<feature type="coiled-coil region" evidence="4">
    <location>
        <begin position="1149"/>
        <end position="1276"/>
    </location>
</feature>
<keyword evidence="1 4" id="KW-0175">Coiled coil</keyword>
<evidence type="ECO:0000256" key="5">
    <source>
        <dbReference type="SAM" id="MobiDB-lite"/>
    </source>
</evidence>
<dbReference type="EMBL" id="JALLPB020000437">
    <property type="protein sequence ID" value="KAL3809138.1"/>
    <property type="molecule type" value="Genomic_DNA"/>
</dbReference>
<dbReference type="PANTHER" id="PTHR47968">
    <property type="entry name" value="CENTROMERE PROTEIN E"/>
    <property type="match status" value="1"/>
</dbReference>
<organism evidence="7 8">
    <name type="scientific">Cyclostephanos tholiformis</name>
    <dbReference type="NCBI Taxonomy" id="382380"/>
    <lineage>
        <taxon>Eukaryota</taxon>
        <taxon>Sar</taxon>
        <taxon>Stramenopiles</taxon>
        <taxon>Ochrophyta</taxon>
        <taxon>Bacillariophyta</taxon>
        <taxon>Coscinodiscophyceae</taxon>
        <taxon>Thalassiosirophycidae</taxon>
        <taxon>Stephanodiscales</taxon>
        <taxon>Stephanodiscaceae</taxon>
        <taxon>Cyclostephanos</taxon>
    </lineage>
</organism>
<dbReference type="InterPro" id="IPR027640">
    <property type="entry name" value="Kinesin-like_fam"/>
</dbReference>
<sequence>MMSSNAAAPGKGGILELCSFPATVAVRLRPLNSRDQTATENNKVWRVLQKYNSITQCTPSGKPLPERIEYRTFFSYDKAFDESTTTRQVYKQTSRGIVDSVAAGCNRTIFAYGHTSSGKTFTMHGSETLRDGIFSGGGSPIDNGGIIHMAASDLFAHIEKKPERIFTVRVSFFEIYNEEVRDLLASGDSGNNETLKIREVKDRGVFVNSNETIVTSMDSLLSVLFAGEKNRSFASTAMNERSSRSHTIFRITVESRLNDSIKNGDDDDGDDSNEEDLLRGNDTGKNGAVRVSTLNLVDLARSESVRHTGATGERQKEGGIINQSLLTLSRVIGSLGQNATHVNFRDSKLTRILQPSLSGNARMAIICCATPSELYLEETRSTLQFASRAKLVKTRAQVNEVMDDRSLIKKLQRELKEARNGGPGKDTVEQMKALEEKAANAEFANRKAEEDLKRMKELILKGGVLGKITARGPAGKLSLYNSLFVYNDNDETIQAGAVKFSLSNSTKCRKRRYSDGVINDTANSDPQQLGPFSSPTRVGEITKLHAQTEVKLKRTKQAIHIMPSDIMTDDIDIGLLREALTAKSAQTASLKTKLEEAERQVQSATKKLQCEQGEKEMLRMAKQELESQVSTLASDKEFVVTEQDLLMEEKDSVISKSLEKIEQLLEDHRQQALMVSELQGQLAEMKEEATTRAAAEDRALTLELSFGVERQEAADRLSEMKGELEATQEANTKLAGQTAFLQKKIDDITKLLTEKGLAFEEATATINALKEDALSAKSQLSAEADDLRNAKNALNERVNTLEGDLAAQWLAAKEKYQLLEIANDDIAHLSKTNNDLNHMNEELQASLLGVSRDKEEQATALHEIYQTLQTTVDEKKNLCCQLSELQAKYDSIQFNSNKAEQVHEEETSQLKATVLQKDEIFLSLNSRIASLEDEIATIKSERDELANKVKSSSQELSLIKEEASNSSADISKLEASIEALTRERDSAIEKMNEVLTCNGVAEEVLSSLKNEKDELTLSLEQTKADVSRLEADKEELVASLNCLQENMVDVQSQNKCLSDELHASKAKSGEFESQIVASASKFDSEVSEHKRCMVKLERVTGEYKILASDLANVEANSKDAIAHLKESVKQKTNEACALNDIITSSNAQIAQFAAQISTLTEERDELTKKLEEATFEREEFANKLASTSYNSVDVSMLEASIEALTRERDSAIEKMNEVLTCNGVAEEVLSSLKNEKDELISTLEQTKADENGNGKIDELNLIIAELQSRNTRLVEDIQTSKSVGSGKKVHFDDDDDKDTENSDPQQLGPFSSPTRVGEITKLHAQTEVKLKRTKQAIHIMPSDVMTDDIDIGLLREALTAKSAQTASLKTKLEEAERQVQSATKKLQCEQGEKEMLRMAKQELESQVSTLASDKEFVVTEQDLLMEEKDSVISKSLEKIEQLLEDHRQQALMVSELQGQLAEMKEEATTRAAAEDRALTLELSFGVERQEAADRLSEMKGELEATQEANTKLAGQTAFLQKKIDDITKLLTEKGLAFEEATATINALKEDALSAKSQLSAEADDLRNAKNALNERVNTLEGDLAAQWLAAKEKYQLLEIANDDIAHLSKTNNDLNHMNEELQASLLGVSRDKEEQATALHEIYQTLQTTVDEKKNLCCQLSELQAKYDSIQFNSNKAEQVHEEETSQLKATIATIKSERDELANKVKSSSQELSSIKEEASNSSADISKLEASIEALTRERDSAIEKMNKVLTCNGVAEEVLSSLKNEKDELTLSLEQTKADVSRLEADKKELVASLNCLQENMVDIQSQNKCLSDELHASKAKSGEFESQIVASASKFDSEVSEHKRCMVKLERVTGEYKILASDLANVEANSKDAIAHLKESVKQKTNEACALNDIITSSNAQIAQFAAQISTLTEERDELTKKLEEATFEREEFANKLASTSYNSVDVSMLEASIEALTRERDSAIEKMNEVLTCNGVAEEVLSSLKNEKDELISTLEQTKADVSRLEAEKENGNGKIDELNLIIAELQSRNTRLVEDIQTSKSVGSGKKVHFDDDDDKDTENSDPQQLGPFSSPTRVGEITKLHAQTEVKLKRTKQAIHIMPSDVMTDDIDIGLLREALTAKSAQTASLKTKLEEAERQVQSATKKLQCEQGEKEMLRMAKQELESQVSTLASDKEFVVTEQDLLMEEKDSVISKSLEKIEQLLEDHRQQALMVSELQGQLAEMKEEATTRAAAEDRALTLELSFGVERQEAADRLSEMKGELEATQEANTKLAGQTAFLQKKIDDITKLLTEKGLAFEEATATINALKEDALSAKSQLSAEADDLRNAKNALNERVNTLEGDLAAQWLAAKEKYQLLEIPNDDIAHLSKTNNDLNHMNEELQASLLGVSRDKEEQATALHEIYQTLQTTVDEKKNLCCQLSELQAKYDSIQFNSNKAEQVHEEETSQLKATIATIKSERDELANKVKSSSQELSSIKEEASNSSADISKLEASIEALTRERDSAIEKMNEVLTCNGVAEEVLSSLKNEKDELTLSLEQTKADVSRLEADKEELVASLNCLQENMVDVQSQNKCLSDELHASKAKSGEFESQIVASASKFDSEVSEHKRCMVKLERVTGEYKILASDLANVEANSKDAFAHLKESVKQKTNEACALNDIITSSNAQIAQFAAQISTLTEERDELTKKLEEATFEREEFANKLASTSYNSVDVSMLEASIEALTRERDSAIEKMNEVLTCNGVAEEVLSSLKNEKDELISTLEQTKADVSRLEADKEELVASLNCLQENMVDVQSQNKCLSDELHASKAKSGEFESQIVASASKFDSEVSEHKRCMVKLERVTGEYKILASDLANVEANSKDAFAHLKESVKQKTNEACALNDIITSSNAQIAQFAAQISTLTEERDELTKKLEEATFEREEFANKLASTSYNSVDVSMLEASIEALTRERDSAIEKMNEVLTCNGVAEEVLSSLKNEKDELTLSLEQTKADVSRLEADKKELVASLNCLQENMVDIQSQNKCLSDELHASKAKSGEFDSIQVSEHKRCMVKLERVTGEYKILASDLANVEANSKDAFAHLKESVKQKTNEACALNDIITSSNAQIAQFAAQISTLTEERDELTKKLEEATFEREEFANKLASTSYNSVDVSMLEASIEALTRERDSAIEKMNEVLTCNGVAEEVLSSLKNEKDELISTLEQTKADVSRLESTGFFGSKIKWFYPLEPL</sequence>
<dbReference type="PRINTS" id="PR00380">
    <property type="entry name" value="KINESINHEAVY"/>
</dbReference>
<evidence type="ECO:0000256" key="1">
    <source>
        <dbReference type="ARBA" id="ARBA00023054"/>
    </source>
</evidence>
<protein>
    <recommendedName>
        <fullName evidence="6">Kinesin motor domain-containing protein</fullName>
    </recommendedName>
</protein>
<comment type="caution">
    <text evidence="7">The sequence shown here is derived from an EMBL/GenBank/DDBJ whole genome shotgun (WGS) entry which is preliminary data.</text>
</comment>
<evidence type="ECO:0000259" key="6">
    <source>
        <dbReference type="PROSITE" id="PS50067"/>
    </source>
</evidence>
<dbReference type="SMART" id="SM00129">
    <property type="entry name" value="KISc"/>
    <property type="match status" value="1"/>
</dbReference>
<feature type="coiled-coil region" evidence="4">
    <location>
        <begin position="580"/>
        <end position="628"/>
    </location>
</feature>
<feature type="coiled-coil region" evidence="4">
    <location>
        <begin position="3109"/>
        <end position="3216"/>
    </location>
</feature>
<evidence type="ECO:0000256" key="2">
    <source>
        <dbReference type="ARBA" id="ARBA00023175"/>
    </source>
</evidence>
<proteinExistence type="inferred from homology"/>
<evidence type="ECO:0000256" key="4">
    <source>
        <dbReference type="SAM" id="Coils"/>
    </source>
</evidence>
<dbReference type="InterPro" id="IPR001752">
    <property type="entry name" value="Kinesin_motor_dom"/>
</dbReference>
<keyword evidence="3" id="KW-0547">Nucleotide-binding</keyword>
<evidence type="ECO:0000313" key="8">
    <source>
        <dbReference type="Proteomes" id="UP001530377"/>
    </source>
</evidence>
<feature type="coiled-coil region" evidence="4">
    <location>
        <begin position="1358"/>
        <end position="1406"/>
    </location>
</feature>
<evidence type="ECO:0000256" key="3">
    <source>
        <dbReference type="PROSITE-ProRule" id="PRU00283"/>
    </source>
</evidence>
<dbReference type="PROSITE" id="PS50067">
    <property type="entry name" value="KINESIN_MOTOR_2"/>
    <property type="match status" value="1"/>
</dbReference>
<feature type="coiled-coil region" evidence="4">
    <location>
        <begin position="2671"/>
        <end position="2806"/>
    </location>
</feature>
<feature type="binding site" evidence="3">
    <location>
        <begin position="113"/>
        <end position="120"/>
    </location>
    <ligand>
        <name>ATP</name>
        <dbReference type="ChEBI" id="CHEBI:30616"/>
    </ligand>
</feature>
<evidence type="ECO:0000313" key="7">
    <source>
        <dbReference type="EMBL" id="KAL3809138.1"/>
    </source>
</evidence>
<feature type="coiled-coil region" evidence="4">
    <location>
        <begin position="401"/>
        <end position="458"/>
    </location>
</feature>
<feature type="coiled-coil region" evidence="4">
    <location>
        <begin position="2211"/>
        <end position="2431"/>
    </location>
</feature>
<dbReference type="Proteomes" id="UP001530377">
    <property type="component" value="Unassembled WGS sequence"/>
</dbReference>
<feature type="domain" description="Kinesin motor" evidence="6">
    <location>
        <begin position="21"/>
        <end position="392"/>
    </location>
</feature>
<feature type="region of interest" description="Disordered" evidence="5">
    <location>
        <begin position="1284"/>
        <end position="1314"/>
    </location>
</feature>
<keyword evidence="8" id="KW-1185">Reference proteome</keyword>
<dbReference type="Gene3D" id="3.40.850.10">
    <property type="entry name" value="Kinesin motor domain"/>
    <property type="match status" value="1"/>
</dbReference>
<feature type="coiled-coil region" evidence="4">
    <location>
        <begin position="2123"/>
        <end position="2171"/>
    </location>
</feature>
<dbReference type="InterPro" id="IPR036961">
    <property type="entry name" value="Kinesin_motor_dom_sf"/>
</dbReference>
<reference evidence="7 8" key="1">
    <citation type="submission" date="2024-10" db="EMBL/GenBank/DDBJ databases">
        <title>Updated reference genomes for cyclostephanoid diatoms.</title>
        <authorList>
            <person name="Roberts W.R."/>
            <person name="Alverson A.J."/>
        </authorList>
    </citation>
    <scope>NUCLEOTIDE SEQUENCE [LARGE SCALE GENOMIC DNA]</scope>
    <source>
        <strain evidence="7 8">AJA228-03</strain>
    </source>
</reference>
<feature type="compositionally biased region" description="Polar residues" evidence="5">
    <location>
        <begin position="2067"/>
        <end position="2079"/>
    </location>
</feature>
<feature type="coiled-coil region" evidence="4">
    <location>
        <begin position="2895"/>
        <end position="3030"/>
    </location>
</feature>
<gene>
    <name evidence="7" type="ORF">ACHAXA_007241</name>
</gene>
<dbReference type="PANTHER" id="PTHR47968:SF75">
    <property type="entry name" value="CENTROMERE-ASSOCIATED PROTEIN E"/>
    <property type="match status" value="1"/>
</dbReference>
<feature type="compositionally biased region" description="Polar residues" evidence="5">
    <location>
        <begin position="1302"/>
        <end position="1314"/>
    </location>
</feature>
<comment type="similarity">
    <text evidence="3">Belongs to the TRAFAC class myosin-kinesin ATPase superfamily. Kinesin family.</text>
</comment>
<feature type="coiled-coil region" evidence="4">
    <location>
        <begin position="1906"/>
        <end position="2041"/>
    </location>
</feature>
<feature type="coiled-coil region" evidence="4">
    <location>
        <begin position="921"/>
        <end position="1060"/>
    </location>
</feature>
<feature type="coiled-coil region" evidence="4">
    <location>
        <begin position="1692"/>
        <end position="1817"/>
    </location>
</feature>
<dbReference type="GO" id="GO:0003774">
    <property type="term" value="F:cytoskeletal motor activity"/>
    <property type="evidence" value="ECO:0007669"/>
    <property type="project" value="UniProtKB-UniRule"/>
</dbReference>
<dbReference type="Pfam" id="PF00225">
    <property type="entry name" value="Kinesin"/>
    <property type="match status" value="1"/>
</dbReference>
<feature type="region of interest" description="Disordered" evidence="5">
    <location>
        <begin position="260"/>
        <end position="284"/>
    </location>
</feature>
<name>A0ABD3R8M0_9STRA</name>
<keyword evidence="3" id="KW-0067">ATP-binding</keyword>
<feature type="compositionally biased region" description="Acidic residues" evidence="5">
    <location>
        <begin position="265"/>
        <end position="275"/>
    </location>
</feature>
<feature type="region of interest" description="Disordered" evidence="5">
    <location>
        <begin position="2049"/>
        <end position="2081"/>
    </location>
</feature>
<feature type="coiled-coil region" evidence="4">
    <location>
        <begin position="2457"/>
        <end position="2582"/>
    </location>
</feature>
<accession>A0ABD3R8M0</accession>
<feature type="coiled-coil region" evidence="4">
    <location>
        <begin position="668"/>
        <end position="888"/>
    </location>
</feature>
<dbReference type="SUPFAM" id="SSF52540">
    <property type="entry name" value="P-loop containing nucleoside triphosphate hydrolases"/>
    <property type="match status" value="1"/>
</dbReference>
<feature type="coiled-coil region" evidence="4">
    <location>
        <begin position="1446"/>
        <end position="1666"/>
    </location>
</feature>
<dbReference type="InterPro" id="IPR027417">
    <property type="entry name" value="P-loop_NTPase"/>
</dbReference>
<dbReference type="GO" id="GO:0005524">
    <property type="term" value="F:ATP binding"/>
    <property type="evidence" value="ECO:0007669"/>
    <property type="project" value="UniProtKB-UniRule"/>
</dbReference>